<accession>A0A3R7MEM4</accession>
<dbReference type="PANTHER" id="PTHR11076:SF33">
    <property type="entry name" value="DNA POLYMERASE KAPPA"/>
    <property type="match status" value="1"/>
</dbReference>
<dbReference type="GO" id="GO:0005634">
    <property type="term" value="C:nucleus"/>
    <property type="evidence" value="ECO:0007669"/>
    <property type="project" value="TreeGrafter"/>
</dbReference>
<dbReference type="GO" id="GO:0003887">
    <property type="term" value="F:DNA-directed DNA polymerase activity"/>
    <property type="evidence" value="ECO:0007669"/>
    <property type="project" value="InterPro"/>
</dbReference>
<dbReference type="Gene3D" id="3.40.1170.60">
    <property type="match status" value="1"/>
</dbReference>
<protein>
    <recommendedName>
        <fullName evidence="2">DNA polymerase kappa</fullName>
    </recommendedName>
</protein>
<gene>
    <name evidence="5" type="ORF">Tco025E_08660</name>
</gene>
<dbReference type="SUPFAM" id="SSF56672">
    <property type="entry name" value="DNA/RNA polymerases"/>
    <property type="match status" value="1"/>
</dbReference>
<dbReference type="RefSeq" id="XP_029224387.1">
    <property type="nucleotide sequence ID" value="XM_029375503.1"/>
</dbReference>
<dbReference type="OrthoDB" id="1747274at2759"/>
<evidence type="ECO:0000313" key="5">
    <source>
        <dbReference type="EMBL" id="RNF01122.1"/>
    </source>
</evidence>
<dbReference type="AlphaFoldDB" id="A0A3R7MEM4"/>
<proteinExistence type="inferred from homology"/>
<keyword evidence="5" id="KW-0808">Transferase</keyword>
<dbReference type="Pfam" id="PF11799">
    <property type="entry name" value="IMS_C"/>
    <property type="match status" value="1"/>
</dbReference>
<name>A0A3R7MEM4_9TRYP</name>
<evidence type="ECO:0000256" key="1">
    <source>
        <dbReference type="ARBA" id="ARBA00010945"/>
    </source>
</evidence>
<dbReference type="GO" id="GO:0006281">
    <property type="term" value="P:DNA repair"/>
    <property type="evidence" value="ECO:0007669"/>
    <property type="project" value="InterPro"/>
</dbReference>
<feature type="non-terminal residue" evidence="5">
    <location>
        <position position="1"/>
    </location>
</feature>
<dbReference type="CDD" id="cd03586">
    <property type="entry name" value="PolY_Pol_IV_kappa"/>
    <property type="match status" value="1"/>
</dbReference>
<organism evidence="5 6">
    <name type="scientific">Trypanosoma conorhini</name>
    <dbReference type="NCBI Taxonomy" id="83891"/>
    <lineage>
        <taxon>Eukaryota</taxon>
        <taxon>Discoba</taxon>
        <taxon>Euglenozoa</taxon>
        <taxon>Kinetoplastea</taxon>
        <taxon>Metakinetoplastina</taxon>
        <taxon>Trypanosomatida</taxon>
        <taxon>Trypanosomatidae</taxon>
        <taxon>Trypanosoma</taxon>
    </lineage>
</organism>
<dbReference type="Gene3D" id="3.30.70.270">
    <property type="match status" value="1"/>
</dbReference>
<evidence type="ECO:0000313" key="6">
    <source>
        <dbReference type="Proteomes" id="UP000284403"/>
    </source>
</evidence>
<dbReference type="Pfam" id="PF00817">
    <property type="entry name" value="IMS"/>
    <property type="match status" value="1"/>
</dbReference>
<keyword evidence="6" id="KW-1185">Reference proteome</keyword>
<dbReference type="InterPro" id="IPR050116">
    <property type="entry name" value="DNA_polymerase-Y"/>
</dbReference>
<dbReference type="InterPro" id="IPR022880">
    <property type="entry name" value="DNApol_IV"/>
</dbReference>
<dbReference type="GO" id="GO:0003684">
    <property type="term" value="F:damaged DNA binding"/>
    <property type="evidence" value="ECO:0007669"/>
    <property type="project" value="InterPro"/>
</dbReference>
<dbReference type="Proteomes" id="UP000284403">
    <property type="component" value="Unassembled WGS sequence"/>
</dbReference>
<dbReference type="InterPro" id="IPR024728">
    <property type="entry name" value="PolY_HhH_motif"/>
</dbReference>
<dbReference type="PANTHER" id="PTHR11076">
    <property type="entry name" value="DNA REPAIR POLYMERASE UMUC / TRANSFERASE FAMILY MEMBER"/>
    <property type="match status" value="1"/>
</dbReference>
<feature type="domain" description="UmuC" evidence="4">
    <location>
        <begin position="1"/>
        <end position="148"/>
    </location>
</feature>
<feature type="region of interest" description="Disordered" evidence="3">
    <location>
        <begin position="314"/>
        <end position="334"/>
    </location>
</feature>
<dbReference type="GeneID" id="40322271"/>
<dbReference type="InterPro" id="IPR043128">
    <property type="entry name" value="Rev_trsase/Diguanyl_cyclase"/>
</dbReference>
<dbReference type="GO" id="GO:0042276">
    <property type="term" value="P:error-prone translesion synthesis"/>
    <property type="evidence" value="ECO:0007669"/>
    <property type="project" value="TreeGrafter"/>
</dbReference>
<dbReference type="InterPro" id="IPR036775">
    <property type="entry name" value="DNA_pol_Y-fam_lit_finger_sf"/>
</dbReference>
<evidence type="ECO:0000256" key="3">
    <source>
        <dbReference type="SAM" id="MobiDB-lite"/>
    </source>
</evidence>
<comment type="similarity">
    <text evidence="1">Belongs to the DNA polymerase type-Y family.</text>
</comment>
<evidence type="ECO:0000256" key="2">
    <source>
        <dbReference type="ARBA" id="ARBA00016178"/>
    </source>
</evidence>
<keyword evidence="5" id="KW-0548">Nucleotidyltransferase</keyword>
<dbReference type="EMBL" id="MKKU01000844">
    <property type="protein sequence ID" value="RNF01122.1"/>
    <property type="molecule type" value="Genomic_DNA"/>
</dbReference>
<dbReference type="PROSITE" id="PS50173">
    <property type="entry name" value="UMUC"/>
    <property type="match status" value="1"/>
</dbReference>
<comment type="caution">
    <text evidence="5">The sequence shown here is derived from an EMBL/GenBank/DDBJ whole genome shotgun (WGS) entry which is preliminary data.</text>
</comment>
<dbReference type="InterPro" id="IPR017961">
    <property type="entry name" value="DNA_pol_Y-fam_little_finger"/>
</dbReference>
<dbReference type="InterPro" id="IPR001126">
    <property type="entry name" value="UmuC"/>
</dbReference>
<dbReference type="Gene3D" id="1.10.150.810">
    <property type="match status" value="1"/>
</dbReference>
<reference evidence="5 6" key="1">
    <citation type="journal article" date="2018" name="BMC Genomics">
        <title>Genomic comparison of Trypanosoma conorhini and Trypanosoma rangeli to Trypanosoma cruzi strains of high and low virulence.</title>
        <authorList>
            <person name="Bradwell K.R."/>
            <person name="Koparde V.N."/>
            <person name="Matveyev A.V."/>
            <person name="Serrano M.G."/>
            <person name="Alves J.M."/>
            <person name="Parikh H."/>
            <person name="Huang B."/>
            <person name="Lee V."/>
            <person name="Espinosa-Alvarez O."/>
            <person name="Ortiz P.A."/>
            <person name="Costa-Martins A.G."/>
            <person name="Teixeira M.M."/>
            <person name="Buck G.A."/>
        </authorList>
    </citation>
    <scope>NUCLEOTIDE SEQUENCE [LARGE SCALE GENOMIC DNA]</scope>
    <source>
        <strain evidence="5 6">025E</strain>
    </source>
</reference>
<dbReference type="Pfam" id="PF11798">
    <property type="entry name" value="IMS_HHH"/>
    <property type="match status" value="1"/>
</dbReference>
<dbReference type="SUPFAM" id="SSF100879">
    <property type="entry name" value="Lesion bypass DNA polymerase (Y-family), little finger domain"/>
    <property type="match status" value="1"/>
</dbReference>
<evidence type="ECO:0000259" key="4">
    <source>
        <dbReference type="PROSITE" id="PS50173"/>
    </source>
</evidence>
<sequence>TTNYVARRYGVRSGMPGYIGRKLCPSLVIVPTDFDAYHAESAVVRGIAADYDPNFTSVGLDELTMEVTAYLRAHPGMTAADVASEFRARVFAETRLTASAGIGPTATLSKIASNYKKPNGQHELQLRTRADVMDFMKNLPVRTVPGIGPVQEAALGVLGIRSCGSLWRQREKLCFLFPAKTFRFYLSVGLGVMKSHADRLRNDRTQKTIGHETTFRRRLKSEAELKQVVHKALVTAHTTLLCRREATQHVMLHLKRRSFEDHQYGTTLAQATNDFATLWRATCDLLQPYLASFDDFRLVGVRLGKLNSTSERRCIQDGASGGSPARTNARGLSAEQHLKRIRSARVLRSPARQMRRVLISI</sequence>
<dbReference type="Gene3D" id="3.30.1490.100">
    <property type="entry name" value="DNA polymerase, Y-family, little finger domain"/>
    <property type="match status" value="1"/>
</dbReference>
<dbReference type="InterPro" id="IPR043502">
    <property type="entry name" value="DNA/RNA_pol_sf"/>
</dbReference>